<dbReference type="PROSITE" id="PS00138">
    <property type="entry name" value="SUBTILASE_SER"/>
    <property type="match status" value="1"/>
</dbReference>
<protein>
    <submittedName>
        <fullName evidence="8">S8 family serine peptidase</fullName>
    </submittedName>
</protein>
<dbReference type="EMBL" id="CP091139">
    <property type="protein sequence ID" value="UUT36532.1"/>
    <property type="molecule type" value="Genomic_DNA"/>
</dbReference>
<evidence type="ECO:0000256" key="2">
    <source>
        <dbReference type="ARBA" id="ARBA00022670"/>
    </source>
</evidence>
<organism evidence="8 9">
    <name type="scientific">Microbacterium elymi</name>
    <dbReference type="NCBI Taxonomy" id="2909587"/>
    <lineage>
        <taxon>Bacteria</taxon>
        <taxon>Bacillati</taxon>
        <taxon>Actinomycetota</taxon>
        <taxon>Actinomycetes</taxon>
        <taxon>Micrococcales</taxon>
        <taxon>Microbacteriaceae</taxon>
        <taxon>Microbacterium</taxon>
    </lineage>
</organism>
<evidence type="ECO:0000256" key="6">
    <source>
        <dbReference type="SAM" id="MobiDB-lite"/>
    </source>
</evidence>
<accession>A0ABY5NMX5</accession>
<feature type="domain" description="Peptidase S8/S53" evidence="7">
    <location>
        <begin position="8"/>
        <end position="99"/>
    </location>
</feature>
<evidence type="ECO:0000256" key="4">
    <source>
        <dbReference type="ARBA" id="ARBA00022825"/>
    </source>
</evidence>
<keyword evidence="3" id="KW-0378">Hydrolase</keyword>
<evidence type="ECO:0000256" key="3">
    <source>
        <dbReference type="ARBA" id="ARBA00022801"/>
    </source>
</evidence>
<keyword evidence="9" id="KW-1185">Reference proteome</keyword>
<dbReference type="Proteomes" id="UP001054811">
    <property type="component" value="Chromosome"/>
</dbReference>
<evidence type="ECO:0000259" key="7">
    <source>
        <dbReference type="Pfam" id="PF00082"/>
    </source>
</evidence>
<comment type="similarity">
    <text evidence="1 5">Belongs to the peptidase S8 family.</text>
</comment>
<dbReference type="InterPro" id="IPR023828">
    <property type="entry name" value="Peptidase_S8_Ser-AS"/>
</dbReference>
<proteinExistence type="inferred from homology"/>
<feature type="region of interest" description="Disordered" evidence="6">
    <location>
        <begin position="105"/>
        <end position="131"/>
    </location>
</feature>
<dbReference type="Pfam" id="PF00082">
    <property type="entry name" value="Peptidase_S8"/>
    <property type="match status" value="1"/>
</dbReference>
<dbReference type="Gene3D" id="3.40.50.200">
    <property type="entry name" value="Peptidase S8/S53 domain"/>
    <property type="match status" value="1"/>
</dbReference>
<feature type="compositionally biased region" description="Basic and acidic residues" evidence="6">
    <location>
        <begin position="112"/>
        <end position="131"/>
    </location>
</feature>
<dbReference type="PROSITE" id="PS51892">
    <property type="entry name" value="SUBTILASE"/>
    <property type="match status" value="1"/>
</dbReference>
<feature type="region of interest" description="Disordered" evidence="6">
    <location>
        <begin position="183"/>
        <end position="204"/>
    </location>
</feature>
<evidence type="ECO:0000256" key="5">
    <source>
        <dbReference type="PROSITE-ProRule" id="PRU01240"/>
    </source>
</evidence>
<dbReference type="PANTHER" id="PTHR43806">
    <property type="entry name" value="PEPTIDASE S8"/>
    <property type="match status" value="1"/>
</dbReference>
<name>A0ABY5NMX5_9MICO</name>
<gene>
    <name evidence="8" type="ORF">L2X98_22070</name>
</gene>
<keyword evidence="2" id="KW-0645">Protease</keyword>
<evidence type="ECO:0000256" key="1">
    <source>
        <dbReference type="ARBA" id="ARBA00011073"/>
    </source>
</evidence>
<reference evidence="8" key="1">
    <citation type="submission" date="2022-01" db="EMBL/GenBank/DDBJ databases">
        <title>Microbacterium eymi and Microbacterium rhizovicinus sp. nov., isolated from the rhizospheric soil of Elymus tsukushiensis, a plant native to the Dokdo Islands, Republic of Korea.</title>
        <authorList>
            <person name="Hwang Y.J."/>
        </authorList>
    </citation>
    <scope>NUCLEOTIDE SEQUENCE</scope>
    <source>
        <strain evidence="8">KUDC0405</strain>
    </source>
</reference>
<dbReference type="InterPro" id="IPR036852">
    <property type="entry name" value="Peptidase_S8/S53_dom_sf"/>
</dbReference>
<dbReference type="InterPro" id="IPR000209">
    <property type="entry name" value="Peptidase_S8/S53_dom"/>
</dbReference>
<dbReference type="SUPFAM" id="SSF52743">
    <property type="entry name" value="Subtilisin-like"/>
    <property type="match status" value="1"/>
</dbReference>
<sequence>MANPGFRHYADFTSGGPRSGDSAVAPDVAAPGVSIRSVAVGTGSGSTVMSGTSMASPHVAGVAALAVQAHPTWSSADVASVLTTTADPLKVVGQDNTVGGVGLVDPAASGRRHGDGCRRHVPHHERSRDAADGELRLRQLVARFREGAHHHADEPRQVGRHLQGIDGGLGRLGEGEGVGVALHGDGAPGQVGEGGRHADRPRRRRRVVARGRVLVLPVRRRRGLHREVVDAARAVPAGAAR</sequence>
<evidence type="ECO:0000313" key="8">
    <source>
        <dbReference type="EMBL" id="UUT36532.1"/>
    </source>
</evidence>
<dbReference type="PANTHER" id="PTHR43806:SF11">
    <property type="entry name" value="CEREVISIN-RELATED"/>
    <property type="match status" value="1"/>
</dbReference>
<comment type="caution">
    <text evidence="5">Lacks conserved residue(s) required for the propagation of feature annotation.</text>
</comment>
<evidence type="ECO:0000313" key="9">
    <source>
        <dbReference type="Proteomes" id="UP001054811"/>
    </source>
</evidence>
<keyword evidence="4" id="KW-0720">Serine protease</keyword>
<dbReference type="InterPro" id="IPR050131">
    <property type="entry name" value="Peptidase_S8_subtilisin-like"/>
</dbReference>